<comment type="caution">
    <text evidence="3">The sequence shown here is derived from an EMBL/GenBank/DDBJ whole genome shotgun (WGS) entry which is preliminary data.</text>
</comment>
<reference evidence="3 4" key="1">
    <citation type="submission" date="2024-09" db="EMBL/GenBank/DDBJ databases">
        <authorList>
            <person name="Lee S.D."/>
        </authorList>
    </citation>
    <scope>NUCLEOTIDE SEQUENCE [LARGE SCALE GENOMIC DNA]</scope>
    <source>
        <strain evidence="3 4">N1-5</strain>
    </source>
</reference>
<gene>
    <name evidence="3" type="ORF">ACEZDJ_27375</name>
</gene>
<feature type="region of interest" description="Disordered" evidence="1">
    <location>
        <begin position="59"/>
        <end position="79"/>
    </location>
</feature>
<name>A0ABV6UU63_9ACTN</name>
<feature type="domain" description="DinB-like" evidence="2">
    <location>
        <begin position="23"/>
        <end position="179"/>
    </location>
</feature>
<keyword evidence="4" id="KW-1185">Reference proteome</keyword>
<dbReference type="RefSeq" id="WP_232242429.1">
    <property type="nucleotide sequence ID" value="NZ_JBHEZZ010000018.1"/>
</dbReference>
<dbReference type="Pfam" id="PF12867">
    <property type="entry name" value="DinB_2"/>
    <property type="match status" value="1"/>
</dbReference>
<dbReference type="InterPro" id="IPR024775">
    <property type="entry name" value="DinB-like"/>
</dbReference>
<dbReference type="Proteomes" id="UP001592528">
    <property type="component" value="Unassembled WGS sequence"/>
</dbReference>
<organism evidence="3 4">
    <name type="scientific">Streptacidiphilus cavernicola</name>
    <dbReference type="NCBI Taxonomy" id="3342716"/>
    <lineage>
        <taxon>Bacteria</taxon>
        <taxon>Bacillati</taxon>
        <taxon>Actinomycetota</taxon>
        <taxon>Actinomycetes</taxon>
        <taxon>Kitasatosporales</taxon>
        <taxon>Streptomycetaceae</taxon>
        <taxon>Streptacidiphilus</taxon>
    </lineage>
</organism>
<evidence type="ECO:0000259" key="2">
    <source>
        <dbReference type="Pfam" id="PF12867"/>
    </source>
</evidence>
<evidence type="ECO:0000313" key="4">
    <source>
        <dbReference type="Proteomes" id="UP001592528"/>
    </source>
</evidence>
<protein>
    <submittedName>
        <fullName evidence="3">DinB family protein</fullName>
    </submittedName>
</protein>
<evidence type="ECO:0000313" key="3">
    <source>
        <dbReference type="EMBL" id="MFC1405009.1"/>
    </source>
</evidence>
<dbReference type="EMBL" id="JBHEZZ010000018">
    <property type="protein sequence ID" value="MFC1405009.1"/>
    <property type="molecule type" value="Genomic_DNA"/>
</dbReference>
<dbReference type="SUPFAM" id="SSF109854">
    <property type="entry name" value="DinB/YfiT-like putative metalloenzymes"/>
    <property type="match status" value="1"/>
</dbReference>
<proteinExistence type="predicted"/>
<dbReference type="InterPro" id="IPR034660">
    <property type="entry name" value="DinB/YfiT-like"/>
</dbReference>
<accession>A0ABV6UU63</accession>
<sequence>MSVHQEQSTTPPGPVTRDLLETLDEVRDRTLARLEGLTDAEYLWEPVASCMTLRPAADGSFRADPRPGAEDGDGDKAGPAPFTTIGWRVWHIGADCLRSYGRFFGDEPLGDDRHLWPGTAAEGVALMSRDWARFRGQVEALGDQGLLQPMGPRAGAYSHESYLLLALHALDEVAHHGAELGVLRDLYLHGFKARSAEPA</sequence>
<dbReference type="Gene3D" id="1.20.120.450">
    <property type="entry name" value="dinb family like domain"/>
    <property type="match status" value="1"/>
</dbReference>
<evidence type="ECO:0000256" key="1">
    <source>
        <dbReference type="SAM" id="MobiDB-lite"/>
    </source>
</evidence>